<dbReference type="EMBL" id="QGDO01000007">
    <property type="protein sequence ID" value="PWJ38558.1"/>
    <property type="molecule type" value="Genomic_DNA"/>
</dbReference>
<dbReference type="PANTHER" id="PTHR34989:SF1">
    <property type="entry name" value="PROTEIN HDED"/>
    <property type="match status" value="1"/>
</dbReference>
<name>A0A315Z511_SEDFL</name>
<keyword evidence="1" id="KW-0812">Transmembrane</keyword>
<evidence type="ECO:0000313" key="2">
    <source>
        <dbReference type="EMBL" id="PWJ38558.1"/>
    </source>
</evidence>
<dbReference type="Proteomes" id="UP000245535">
    <property type="component" value="Unassembled WGS sequence"/>
</dbReference>
<feature type="transmembrane region" description="Helical" evidence="1">
    <location>
        <begin position="121"/>
        <end position="139"/>
    </location>
</feature>
<comment type="caution">
    <text evidence="2">The sequence shown here is derived from an EMBL/GenBank/DDBJ whole genome shotgun (WGS) entry which is preliminary data.</text>
</comment>
<sequence>MNKATKYWWAFFLKGLILILLSIFVFQHPLDALLALGLYIGLSTTFMGAVYIMGFLSGVKNSPNWWFLLAGLLDIVFGYVILTSPFITASVLPFVVGIWIIVSGILAIVEAFQSKKENGNPWWLNLLSGIISIFLGFIITNDLLAGTIAITVLMACALISSGILNMALGYKLRKQKSDDDR</sequence>
<keyword evidence="1" id="KW-0472">Membrane</keyword>
<dbReference type="InterPro" id="IPR052712">
    <property type="entry name" value="Acid_resist_chaperone_HdeD"/>
</dbReference>
<feature type="transmembrane region" description="Helical" evidence="1">
    <location>
        <begin position="32"/>
        <end position="53"/>
    </location>
</feature>
<gene>
    <name evidence="2" type="ORF">BC781_107148</name>
</gene>
<keyword evidence="1" id="KW-1133">Transmembrane helix</keyword>
<feature type="transmembrane region" description="Helical" evidence="1">
    <location>
        <begin position="65"/>
        <end position="82"/>
    </location>
</feature>
<dbReference type="GO" id="GO:0005886">
    <property type="term" value="C:plasma membrane"/>
    <property type="evidence" value="ECO:0007669"/>
    <property type="project" value="TreeGrafter"/>
</dbReference>
<evidence type="ECO:0000256" key="1">
    <source>
        <dbReference type="SAM" id="Phobius"/>
    </source>
</evidence>
<feature type="transmembrane region" description="Helical" evidence="1">
    <location>
        <begin position="145"/>
        <end position="168"/>
    </location>
</feature>
<dbReference type="AlphaFoldDB" id="A0A315Z511"/>
<feature type="transmembrane region" description="Helical" evidence="1">
    <location>
        <begin position="7"/>
        <end position="26"/>
    </location>
</feature>
<organism evidence="2 3">
    <name type="scientific">Sediminitomix flava</name>
    <dbReference type="NCBI Taxonomy" id="379075"/>
    <lineage>
        <taxon>Bacteria</taxon>
        <taxon>Pseudomonadati</taxon>
        <taxon>Bacteroidota</taxon>
        <taxon>Cytophagia</taxon>
        <taxon>Cytophagales</taxon>
        <taxon>Flammeovirgaceae</taxon>
        <taxon>Sediminitomix</taxon>
    </lineage>
</organism>
<accession>A0A315Z511</accession>
<proteinExistence type="predicted"/>
<dbReference type="InterPro" id="IPR005325">
    <property type="entry name" value="DUF308_memb"/>
</dbReference>
<protein>
    <submittedName>
        <fullName evidence="2">Uncharacterized membrane protein HdeD (DUF308 family)</fullName>
    </submittedName>
</protein>
<feature type="transmembrane region" description="Helical" evidence="1">
    <location>
        <begin position="88"/>
        <end position="109"/>
    </location>
</feature>
<reference evidence="2 3" key="1">
    <citation type="submission" date="2018-03" db="EMBL/GenBank/DDBJ databases">
        <title>Genomic Encyclopedia of Archaeal and Bacterial Type Strains, Phase II (KMG-II): from individual species to whole genera.</title>
        <authorList>
            <person name="Goeker M."/>
        </authorList>
    </citation>
    <scope>NUCLEOTIDE SEQUENCE [LARGE SCALE GENOMIC DNA]</scope>
    <source>
        <strain evidence="2 3">DSM 28229</strain>
    </source>
</reference>
<dbReference type="PANTHER" id="PTHR34989">
    <property type="entry name" value="PROTEIN HDED"/>
    <property type="match status" value="1"/>
</dbReference>
<evidence type="ECO:0000313" key="3">
    <source>
        <dbReference type="Proteomes" id="UP000245535"/>
    </source>
</evidence>
<keyword evidence="3" id="KW-1185">Reference proteome</keyword>
<dbReference type="Pfam" id="PF03729">
    <property type="entry name" value="DUF308"/>
    <property type="match status" value="1"/>
</dbReference>